<organism evidence="1 2">
    <name type="scientific">Salinimonas marina</name>
    <dbReference type="NCBI Taxonomy" id="2785918"/>
    <lineage>
        <taxon>Bacteria</taxon>
        <taxon>Pseudomonadati</taxon>
        <taxon>Pseudomonadota</taxon>
        <taxon>Gammaproteobacteria</taxon>
        <taxon>Alteromonadales</taxon>
        <taxon>Alteromonadaceae</taxon>
        <taxon>Alteromonas/Salinimonas group</taxon>
        <taxon>Salinimonas</taxon>
    </lineage>
</organism>
<dbReference type="EMBL" id="CP064795">
    <property type="protein sequence ID" value="QPG05108.1"/>
    <property type="molecule type" value="Genomic_DNA"/>
</dbReference>
<gene>
    <name evidence="1" type="ORF">IT774_13350</name>
</gene>
<dbReference type="Proteomes" id="UP000595095">
    <property type="component" value="Chromosome"/>
</dbReference>
<keyword evidence="2" id="KW-1185">Reference proteome</keyword>
<dbReference type="AlphaFoldDB" id="A0A7S9DWC6"/>
<reference evidence="1 2" key="1">
    <citation type="submission" date="2020-11" db="EMBL/GenBank/DDBJ databases">
        <title>Complete genome sequence for Salinimonas sp. strain G2-b.</title>
        <authorList>
            <person name="Park S.-J."/>
        </authorList>
    </citation>
    <scope>NUCLEOTIDE SEQUENCE [LARGE SCALE GENOMIC DNA]</scope>
    <source>
        <strain evidence="1 2">G2-b</strain>
    </source>
</reference>
<evidence type="ECO:0000313" key="2">
    <source>
        <dbReference type="Proteomes" id="UP000595095"/>
    </source>
</evidence>
<dbReference type="KEGG" id="smaa:IT774_13350"/>
<name>A0A7S9DWC6_9ALTE</name>
<accession>A0A7S9DWC6</accession>
<protein>
    <submittedName>
        <fullName evidence="1">Uncharacterized protein</fullName>
    </submittedName>
</protein>
<dbReference type="RefSeq" id="WP_195810199.1">
    <property type="nucleotide sequence ID" value="NZ_CP064795.1"/>
</dbReference>
<evidence type="ECO:0000313" key="1">
    <source>
        <dbReference type="EMBL" id="QPG05108.1"/>
    </source>
</evidence>
<proteinExistence type="predicted"/>
<sequence>MLDFQAWFLRLLGRPLYESGLPHGSKIWLDWLSAAVAAPACTGHAEESGEYSLTPKAHSLKLGIGLVFI</sequence>